<dbReference type="SUPFAM" id="SSF52833">
    <property type="entry name" value="Thioredoxin-like"/>
    <property type="match status" value="1"/>
</dbReference>
<organism evidence="3 4">
    <name type="scientific">Somion occarium</name>
    <dbReference type="NCBI Taxonomy" id="3059160"/>
    <lineage>
        <taxon>Eukaryota</taxon>
        <taxon>Fungi</taxon>
        <taxon>Dikarya</taxon>
        <taxon>Basidiomycota</taxon>
        <taxon>Agaricomycotina</taxon>
        <taxon>Agaricomycetes</taxon>
        <taxon>Polyporales</taxon>
        <taxon>Cerrenaceae</taxon>
        <taxon>Somion</taxon>
    </lineage>
</organism>
<dbReference type="InterPro" id="IPR017937">
    <property type="entry name" value="Thioredoxin_CS"/>
</dbReference>
<dbReference type="EMBL" id="OZ037944">
    <property type="protein sequence ID" value="CAL1694096.1"/>
    <property type="molecule type" value="Genomic_DNA"/>
</dbReference>
<dbReference type="InterPro" id="IPR036249">
    <property type="entry name" value="Thioredoxin-like_sf"/>
</dbReference>
<dbReference type="PRINTS" id="PR00421">
    <property type="entry name" value="THIOREDOXIN"/>
</dbReference>
<evidence type="ECO:0000313" key="4">
    <source>
        <dbReference type="Proteomes" id="UP001497453"/>
    </source>
</evidence>
<reference evidence="4" key="1">
    <citation type="submission" date="2024-04" db="EMBL/GenBank/DDBJ databases">
        <authorList>
            <person name="Shaw F."/>
            <person name="Minotto A."/>
        </authorList>
    </citation>
    <scope>NUCLEOTIDE SEQUENCE [LARGE SCALE GENOMIC DNA]</scope>
</reference>
<dbReference type="Pfam" id="PF00085">
    <property type="entry name" value="Thioredoxin"/>
    <property type="match status" value="1"/>
</dbReference>
<dbReference type="Gene3D" id="3.40.30.10">
    <property type="entry name" value="Glutaredoxin"/>
    <property type="match status" value="1"/>
</dbReference>
<accession>A0ABP1CEX1</accession>
<evidence type="ECO:0000256" key="1">
    <source>
        <dbReference type="ARBA" id="ARBA00023157"/>
    </source>
</evidence>
<feature type="domain" description="Thioredoxin" evidence="2">
    <location>
        <begin position="1"/>
        <end position="107"/>
    </location>
</feature>
<dbReference type="PROSITE" id="PS00194">
    <property type="entry name" value="THIOREDOXIN_1"/>
    <property type="match status" value="1"/>
</dbReference>
<proteinExistence type="predicted"/>
<evidence type="ECO:0000313" key="3">
    <source>
        <dbReference type="EMBL" id="CAL1694096.1"/>
    </source>
</evidence>
<dbReference type="CDD" id="cd02947">
    <property type="entry name" value="TRX_family"/>
    <property type="match status" value="1"/>
</dbReference>
<dbReference type="InterPro" id="IPR013766">
    <property type="entry name" value="Thioredoxin_domain"/>
</dbReference>
<gene>
    <name evidence="3" type="ORF">GFSPODELE1_LOCUS154</name>
</gene>
<keyword evidence="4" id="KW-1185">Reference proteome</keyword>
<name>A0ABP1CEX1_9APHY</name>
<dbReference type="Proteomes" id="UP001497453">
    <property type="component" value="Chromosome 1"/>
</dbReference>
<dbReference type="PROSITE" id="PS51352">
    <property type="entry name" value="THIOREDOXIN_2"/>
    <property type="match status" value="1"/>
</dbReference>
<protein>
    <recommendedName>
        <fullName evidence="2">Thioredoxin domain-containing protein</fullName>
    </recommendedName>
</protein>
<keyword evidence="1" id="KW-1015">Disulfide bond</keyword>
<sequence>MSITKIESLSQLNEILSKSKDKVSVIDFHAEWCGPCHMIAPVFEALSKKYTNVNFLKCDVDKAKDVAAHYGVTAMPTFVFLKGSTKVDQVRGADRNALQATVEKWAGSSTGSVFSGKGHTLGGSSSSSTSSPNVDLRSAASGITNLDPQAKILLGLLGAYFVFWVLS</sequence>
<dbReference type="PANTHER" id="PTHR46115">
    <property type="entry name" value="THIOREDOXIN-LIKE PROTEIN 1"/>
    <property type="match status" value="1"/>
</dbReference>
<evidence type="ECO:0000259" key="2">
    <source>
        <dbReference type="PROSITE" id="PS51352"/>
    </source>
</evidence>